<dbReference type="eggNOG" id="ENOG502SPX2">
    <property type="taxonomic scope" value="Eukaryota"/>
</dbReference>
<dbReference type="InterPro" id="IPR055530">
    <property type="entry name" value="DUF7104"/>
</dbReference>
<evidence type="ECO:0000313" key="1">
    <source>
        <dbReference type="EMBL" id="EPS29036.1"/>
    </source>
</evidence>
<proteinExistence type="predicted"/>
<dbReference type="AlphaFoldDB" id="S7ZK24"/>
<sequence length="1047" mass="117229">MPSTYIFTASPYTKDEVPLGSIVPDILYPNEDAIKPLLTDNDFFSSARDSDLSAHVYEDSFKYLQGTLLAVWKTLCSIFWRVESARNFEVTAEKGYTYSLKEPKRFFAVLVQKEQGVREFLEECYKERLRPVLIVGYRTLLNAKLVHADNGSLTVSASGQVTAGGGSDVSNDSTGAHIEVGHGQKAGEGVTLRLDGERIFAIKFRAINIRIVQGDMVTSLERSNPNSWRIFPQTRGKTEKAEVIEALLEESDFAGEGEVVLNGDEETFVKQVQEDALLKDTAESQDFSTSVFFGSQNSGMQIGVSNNNYLHPKLSFMQPEEWQREIVKRRDRSEDQMVQASERNRQTTFEELMRYCHNFLSRPLKVETDLRATIGTIPVPTGKCCPTQLRPWADFPARQQEIYQSIYRYLQPAEEDAPRLFVPLTRVEYFGQQLGDRPINSEQLLENYERIAVETHVQDIIAELCKFPGARDQFGLGDGVRFDNDANSLKESEFAKTVTKHSSNVHFQPNKFYVHQVDGSSSTLLMKAGYRSPNKLSVESLRVGLRDMALWEELVNSNNIPLDKEGKLKYNAERLVCSAIAQEYHVMIQQGLAYSYVTNGLARVLLHVPYDDPGTLYYYLCEPNREVNGEDERNFQYPKTSIARVLCLCLMSFSSSPRDQEWRSSALSQLHTWITSFDQTYSQIHEQELEQTCDGSENAEVTEEMVNEAARSEDRGAALMVALLENRGDEIKITEEVVIAAARNESIGPEVIALLLEKRGDEFKITQEVVKAAARNESSGPEVIALLLEKRGDEFKITEEVVKAAAENKACGARFMTSLFKNRGTSKGVRISDDQNLENVSPTEGLAIDDTEDPVETIEELCGLAGISPKTRSKTDWPGSAEFSEENQTVAISYTLLTDEGQTAHSEIFLSRISHVLEGFCSAAGLTQARGLCCDSFTVLKLSAQGQETQSTFCGELVPVKFQLAADLAKAVKLAQAPVPEKPAFEMLLAKSKTILEHVLPDLTQIQGFNGIQWCFQLCALAVQFLCLGFVSKQRSFRLPMDRTISN</sequence>
<accession>S7ZK24</accession>
<dbReference type="Proteomes" id="UP000019376">
    <property type="component" value="Unassembled WGS sequence"/>
</dbReference>
<organism evidence="1 2">
    <name type="scientific">Penicillium oxalicum (strain 114-2 / CGMCC 5302)</name>
    <name type="common">Penicillium decumbens</name>
    <dbReference type="NCBI Taxonomy" id="933388"/>
    <lineage>
        <taxon>Eukaryota</taxon>
        <taxon>Fungi</taxon>
        <taxon>Dikarya</taxon>
        <taxon>Ascomycota</taxon>
        <taxon>Pezizomycotina</taxon>
        <taxon>Eurotiomycetes</taxon>
        <taxon>Eurotiomycetidae</taxon>
        <taxon>Eurotiales</taxon>
        <taxon>Aspergillaceae</taxon>
        <taxon>Penicillium</taxon>
    </lineage>
</organism>
<dbReference type="Pfam" id="PF23397">
    <property type="entry name" value="DUF7104"/>
    <property type="match status" value="3"/>
</dbReference>
<protein>
    <submittedName>
        <fullName evidence="1">Uncharacterized protein</fullName>
    </submittedName>
</protein>
<reference evidence="1 2" key="1">
    <citation type="journal article" date="2013" name="PLoS ONE">
        <title>Genomic and secretomic analyses reveal unique features of the lignocellulolytic enzyme system of Penicillium decumbens.</title>
        <authorList>
            <person name="Liu G."/>
            <person name="Zhang L."/>
            <person name="Wei X."/>
            <person name="Zou G."/>
            <person name="Qin Y."/>
            <person name="Ma L."/>
            <person name="Li J."/>
            <person name="Zheng H."/>
            <person name="Wang S."/>
            <person name="Wang C."/>
            <person name="Xun L."/>
            <person name="Zhao G.-P."/>
            <person name="Zhou Z."/>
            <person name="Qu Y."/>
        </authorList>
    </citation>
    <scope>NUCLEOTIDE SEQUENCE [LARGE SCALE GENOMIC DNA]</scope>
    <source>
        <strain evidence="2">114-2 / CGMCC 5302</strain>
    </source>
</reference>
<name>S7ZK24_PENO1</name>
<dbReference type="STRING" id="933388.S7ZK24"/>
<dbReference type="HOGENOM" id="CLU_291526_0_0_1"/>
<evidence type="ECO:0000313" key="2">
    <source>
        <dbReference type="Proteomes" id="UP000019376"/>
    </source>
</evidence>
<dbReference type="EMBL" id="KB644411">
    <property type="protein sequence ID" value="EPS29036.1"/>
    <property type="molecule type" value="Genomic_DNA"/>
</dbReference>
<dbReference type="OrthoDB" id="2156052at2759"/>
<dbReference type="Gene3D" id="1.20.5.340">
    <property type="match status" value="2"/>
</dbReference>
<gene>
    <name evidence="1" type="ORF">PDE_03982</name>
</gene>
<keyword evidence="2" id="KW-1185">Reference proteome</keyword>